<organism evidence="2 3">
    <name type="scientific">Halobiforma nitratireducens JCM 10879</name>
    <dbReference type="NCBI Taxonomy" id="1227454"/>
    <lineage>
        <taxon>Archaea</taxon>
        <taxon>Methanobacteriati</taxon>
        <taxon>Methanobacteriota</taxon>
        <taxon>Stenosarchaea group</taxon>
        <taxon>Halobacteria</taxon>
        <taxon>Halobacteriales</taxon>
        <taxon>Natrialbaceae</taxon>
        <taxon>Halobiforma</taxon>
    </lineage>
</organism>
<evidence type="ECO:0000313" key="2">
    <source>
        <dbReference type="EMBL" id="EMA41886.1"/>
    </source>
</evidence>
<name>M0M817_9EURY</name>
<reference evidence="2 3" key="1">
    <citation type="journal article" date="2014" name="PLoS Genet.">
        <title>Phylogenetically driven sequencing of extremely halophilic archaea reveals strategies for static and dynamic osmo-response.</title>
        <authorList>
            <person name="Becker E.A."/>
            <person name="Seitzer P.M."/>
            <person name="Tritt A."/>
            <person name="Larsen D."/>
            <person name="Krusor M."/>
            <person name="Yao A.I."/>
            <person name="Wu D."/>
            <person name="Madern D."/>
            <person name="Eisen J.A."/>
            <person name="Darling A.E."/>
            <person name="Facciotti M.T."/>
        </authorList>
    </citation>
    <scope>NUCLEOTIDE SEQUENCE [LARGE SCALE GENOMIC DNA]</scope>
    <source>
        <strain evidence="2 3">JCM 10879</strain>
    </source>
</reference>
<feature type="region of interest" description="Disordered" evidence="1">
    <location>
        <begin position="65"/>
        <end position="91"/>
    </location>
</feature>
<sequence>MVDERGDARSTLLRGHVRVRVWVGTDCLRGRRRRLEDGVPFVRVRDDVDAVIVRIEDRDAFRVVESASSPAGAPRRPGDFPERGPTDGVGF</sequence>
<accession>M0M817</accession>
<dbReference type="Proteomes" id="UP000011607">
    <property type="component" value="Unassembled WGS sequence"/>
</dbReference>
<evidence type="ECO:0000256" key="1">
    <source>
        <dbReference type="SAM" id="MobiDB-lite"/>
    </source>
</evidence>
<keyword evidence="3" id="KW-1185">Reference proteome</keyword>
<evidence type="ECO:0000313" key="3">
    <source>
        <dbReference type="Proteomes" id="UP000011607"/>
    </source>
</evidence>
<dbReference type="AlphaFoldDB" id="M0M817"/>
<comment type="caution">
    <text evidence="2">The sequence shown here is derived from an EMBL/GenBank/DDBJ whole genome shotgun (WGS) entry which is preliminary data.</text>
</comment>
<feature type="compositionally biased region" description="Basic and acidic residues" evidence="1">
    <location>
        <begin position="76"/>
        <end position="85"/>
    </location>
</feature>
<dbReference type="EMBL" id="AOMA01000062">
    <property type="protein sequence ID" value="EMA41886.1"/>
    <property type="molecule type" value="Genomic_DNA"/>
</dbReference>
<protein>
    <submittedName>
        <fullName evidence="2">Uncharacterized protein</fullName>
    </submittedName>
</protein>
<proteinExistence type="predicted"/>
<gene>
    <name evidence="2" type="ORF">C446_04735</name>
</gene>